<name>A0A1G6YQW5_9PROT</name>
<dbReference type="OrthoDB" id="7358716at2"/>
<dbReference type="Proteomes" id="UP000199412">
    <property type="component" value="Unassembled WGS sequence"/>
</dbReference>
<dbReference type="InterPro" id="IPR042245">
    <property type="entry name" value="Tgt2/MlaC_sf"/>
</dbReference>
<dbReference type="PROSITE" id="PS51318">
    <property type="entry name" value="TAT"/>
    <property type="match status" value="1"/>
</dbReference>
<protein>
    <submittedName>
        <fullName evidence="1">Phospholipid transport system substrate-binding protein</fullName>
    </submittedName>
</protein>
<proteinExistence type="predicted"/>
<dbReference type="Pfam" id="PF05494">
    <property type="entry name" value="MlaC"/>
    <property type="match status" value="1"/>
</dbReference>
<organism evidence="1 2">
    <name type="scientific">Rhodospira trueperi</name>
    <dbReference type="NCBI Taxonomy" id="69960"/>
    <lineage>
        <taxon>Bacteria</taxon>
        <taxon>Pseudomonadati</taxon>
        <taxon>Pseudomonadota</taxon>
        <taxon>Alphaproteobacteria</taxon>
        <taxon>Rhodospirillales</taxon>
        <taxon>Rhodospirillaceae</taxon>
        <taxon>Rhodospira</taxon>
    </lineage>
</organism>
<dbReference type="PANTHER" id="PTHR36573:SF1">
    <property type="entry name" value="INTERMEMBRANE PHOSPHOLIPID TRANSPORT SYSTEM BINDING PROTEIN MLAC"/>
    <property type="match status" value="1"/>
</dbReference>
<sequence>MPDQPFSATRPTRRGLLSLAGASLLAGIVAAPLLPARASDGENGDPSAAATDLIHRYQDALLDVMRRAEALSAVERADVLDEAVRATFDFDRMARAAVGRAWRDADADTQERMAEAFAAYSVAVHADRFDGHSGESFHIDGTAPGPAGTLLVNTHIDRPSKAPVILSYVVTQSGDGPRVVDVLMDGSISEVALRRSEWAAIREREGLSGLIAALKALTGRMLDAA</sequence>
<dbReference type="InterPro" id="IPR006311">
    <property type="entry name" value="TAT_signal"/>
</dbReference>
<evidence type="ECO:0000313" key="1">
    <source>
        <dbReference type="EMBL" id="SDD92045.1"/>
    </source>
</evidence>
<keyword evidence="2" id="KW-1185">Reference proteome</keyword>
<dbReference type="RefSeq" id="WP_092782387.1">
    <property type="nucleotide sequence ID" value="NZ_FNAP01000002.1"/>
</dbReference>
<dbReference type="AlphaFoldDB" id="A0A1G6YQW5"/>
<dbReference type="InterPro" id="IPR008869">
    <property type="entry name" value="MlaC/ttg2D"/>
</dbReference>
<dbReference type="EMBL" id="FNAP01000002">
    <property type="protein sequence ID" value="SDD92045.1"/>
    <property type="molecule type" value="Genomic_DNA"/>
</dbReference>
<evidence type="ECO:0000313" key="2">
    <source>
        <dbReference type="Proteomes" id="UP000199412"/>
    </source>
</evidence>
<accession>A0A1G6YQW5</accession>
<dbReference type="Gene3D" id="3.10.450.710">
    <property type="entry name" value="Tgt2/MlaC"/>
    <property type="match status" value="1"/>
</dbReference>
<dbReference type="PANTHER" id="PTHR36573">
    <property type="entry name" value="INTERMEMBRANE PHOSPHOLIPID TRANSPORT SYSTEM BINDING PROTEIN MLAC"/>
    <property type="match status" value="1"/>
</dbReference>
<gene>
    <name evidence="1" type="ORF">SAMN05421720_10276</name>
</gene>
<dbReference type="STRING" id="69960.SAMN05421720_10276"/>
<dbReference type="NCBIfam" id="TIGR03481">
    <property type="entry name" value="HpnM"/>
    <property type="match status" value="1"/>
</dbReference>
<dbReference type="InterPro" id="IPR017842">
    <property type="entry name" value="Hopanoid_biosyn-assoc_HpnM"/>
</dbReference>
<reference evidence="1 2" key="1">
    <citation type="submission" date="2016-10" db="EMBL/GenBank/DDBJ databases">
        <authorList>
            <person name="de Groot N.N."/>
        </authorList>
    </citation>
    <scope>NUCLEOTIDE SEQUENCE [LARGE SCALE GENOMIC DNA]</scope>
    <source>
        <strain evidence="1 2">ATCC 700224</strain>
    </source>
</reference>